<dbReference type="RefSeq" id="WP_382228734.1">
    <property type="nucleotide sequence ID" value="NZ_JBHTCA010000055.1"/>
</dbReference>
<accession>A0ABW2QTU4</accession>
<sequence>MQLVGEGGGYIIEGVCTSAGWRFRRRVNDSFAAMLEDKMIINDTGQWLPSLDDALGLMDAVWPMLYPIVVHPNFVPPIRHRVLNFLRDKSNFKFVNSRRGIVVERWEEVGVDLSG</sequence>
<evidence type="ECO:0000313" key="1">
    <source>
        <dbReference type="EMBL" id="MFC7411817.1"/>
    </source>
</evidence>
<comment type="caution">
    <text evidence="1">The sequence shown here is derived from an EMBL/GenBank/DDBJ whole genome shotgun (WGS) entry which is preliminary data.</text>
</comment>
<evidence type="ECO:0000313" key="2">
    <source>
        <dbReference type="Proteomes" id="UP001596501"/>
    </source>
</evidence>
<protein>
    <submittedName>
        <fullName evidence="1">Uncharacterized protein</fullName>
    </submittedName>
</protein>
<name>A0ABW2QTU4_9BURK</name>
<dbReference type="EMBL" id="JBHTCA010000055">
    <property type="protein sequence ID" value="MFC7411817.1"/>
    <property type="molecule type" value="Genomic_DNA"/>
</dbReference>
<dbReference type="Proteomes" id="UP001596501">
    <property type="component" value="Unassembled WGS sequence"/>
</dbReference>
<reference evidence="2" key="1">
    <citation type="journal article" date="2019" name="Int. J. Syst. Evol. Microbiol.">
        <title>The Global Catalogue of Microorganisms (GCM) 10K type strain sequencing project: providing services to taxonomists for standard genome sequencing and annotation.</title>
        <authorList>
            <consortium name="The Broad Institute Genomics Platform"/>
            <consortium name="The Broad Institute Genome Sequencing Center for Infectious Disease"/>
            <person name="Wu L."/>
            <person name="Ma J."/>
        </authorList>
    </citation>
    <scope>NUCLEOTIDE SEQUENCE [LARGE SCALE GENOMIC DNA]</scope>
    <source>
        <strain evidence="2">CGMCC 1.12371</strain>
    </source>
</reference>
<organism evidence="1 2">
    <name type="scientific">Hydrogenophaga atypica</name>
    <dbReference type="NCBI Taxonomy" id="249409"/>
    <lineage>
        <taxon>Bacteria</taxon>
        <taxon>Pseudomonadati</taxon>
        <taxon>Pseudomonadota</taxon>
        <taxon>Betaproteobacteria</taxon>
        <taxon>Burkholderiales</taxon>
        <taxon>Comamonadaceae</taxon>
        <taxon>Hydrogenophaga</taxon>
    </lineage>
</organism>
<gene>
    <name evidence="1" type="ORF">ACFQPB_23475</name>
</gene>
<keyword evidence="2" id="KW-1185">Reference proteome</keyword>
<proteinExistence type="predicted"/>